<dbReference type="EMBL" id="JBHTKJ010000025">
    <property type="protein sequence ID" value="MFD1038778.1"/>
    <property type="molecule type" value="Genomic_DNA"/>
</dbReference>
<feature type="transmembrane region" description="Helical" evidence="6">
    <location>
        <begin position="47"/>
        <end position="73"/>
    </location>
</feature>
<name>A0ABW3LL39_9BACI</name>
<evidence type="ECO:0000313" key="8">
    <source>
        <dbReference type="Proteomes" id="UP001597040"/>
    </source>
</evidence>
<proteinExistence type="predicted"/>
<evidence type="ECO:0000256" key="5">
    <source>
        <dbReference type="ARBA" id="ARBA00023136"/>
    </source>
</evidence>
<evidence type="ECO:0000256" key="6">
    <source>
        <dbReference type="SAM" id="Phobius"/>
    </source>
</evidence>
<evidence type="ECO:0000256" key="3">
    <source>
        <dbReference type="ARBA" id="ARBA00022692"/>
    </source>
</evidence>
<keyword evidence="2" id="KW-1003">Cell membrane</keyword>
<dbReference type="Pfam" id="PF02690">
    <property type="entry name" value="Na_Pi_cotrans"/>
    <property type="match status" value="2"/>
</dbReference>
<feature type="transmembrane region" description="Helical" evidence="6">
    <location>
        <begin position="208"/>
        <end position="228"/>
    </location>
</feature>
<keyword evidence="3 6" id="KW-0812">Transmembrane</keyword>
<dbReference type="PANTHER" id="PTHR10010">
    <property type="entry name" value="SOLUTE CARRIER FAMILY 34 SODIUM PHOSPHATE , MEMBER 2-RELATED"/>
    <property type="match status" value="1"/>
</dbReference>
<protein>
    <submittedName>
        <fullName evidence="7">Na/Pi symporter</fullName>
    </submittedName>
</protein>
<dbReference type="Proteomes" id="UP001597040">
    <property type="component" value="Unassembled WGS sequence"/>
</dbReference>
<feature type="transmembrane region" description="Helical" evidence="6">
    <location>
        <begin position="129"/>
        <end position="150"/>
    </location>
</feature>
<feature type="transmembrane region" description="Helical" evidence="6">
    <location>
        <begin position="6"/>
        <end position="26"/>
    </location>
</feature>
<comment type="subcellular location">
    <subcellularLocation>
        <location evidence="1">Cell membrane</location>
        <topology evidence="1">Multi-pass membrane protein</topology>
    </subcellularLocation>
</comment>
<feature type="transmembrane region" description="Helical" evidence="6">
    <location>
        <begin position="274"/>
        <end position="293"/>
    </location>
</feature>
<dbReference type="NCBIfam" id="NF037997">
    <property type="entry name" value="Na_Pi_symport"/>
    <property type="match status" value="1"/>
</dbReference>
<dbReference type="PANTHER" id="PTHR10010:SF46">
    <property type="entry name" value="SODIUM-DEPENDENT PHOSPHATE TRANSPORT PROTEIN 2B"/>
    <property type="match status" value="1"/>
</dbReference>
<evidence type="ECO:0000256" key="4">
    <source>
        <dbReference type="ARBA" id="ARBA00022989"/>
    </source>
</evidence>
<evidence type="ECO:0000313" key="7">
    <source>
        <dbReference type="EMBL" id="MFD1038778.1"/>
    </source>
</evidence>
<keyword evidence="5 6" id="KW-0472">Membrane</keyword>
<evidence type="ECO:0000256" key="1">
    <source>
        <dbReference type="ARBA" id="ARBA00004651"/>
    </source>
</evidence>
<comment type="caution">
    <text evidence="7">The sequence shown here is derived from an EMBL/GenBank/DDBJ whole genome shotgun (WGS) entry which is preliminary data.</text>
</comment>
<dbReference type="InterPro" id="IPR003841">
    <property type="entry name" value="Na/Pi_transpt"/>
</dbReference>
<dbReference type="RefSeq" id="WP_390362082.1">
    <property type="nucleotide sequence ID" value="NZ_JBHTKJ010000025.1"/>
</dbReference>
<accession>A0ABW3LL39</accession>
<reference evidence="8" key="1">
    <citation type="journal article" date="2019" name="Int. J. Syst. Evol. Microbiol.">
        <title>The Global Catalogue of Microorganisms (GCM) 10K type strain sequencing project: providing services to taxonomists for standard genome sequencing and annotation.</title>
        <authorList>
            <consortium name="The Broad Institute Genomics Platform"/>
            <consortium name="The Broad Institute Genome Sequencing Center for Infectious Disease"/>
            <person name="Wu L."/>
            <person name="Ma J."/>
        </authorList>
    </citation>
    <scope>NUCLEOTIDE SEQUENCE [LARGE SCALE GENOMIC DNA]</scope>
    <source>
        <strain evidence="8">CCUG 56754</strain>
    </source>
</reference>
<feature type="transmembrane region" description="Helical" evidence="6">
    <location>
        <begin position="240"/>
        <end position="262"/>
    </location>
</feature>
<keyword evidence="8" id="KW-1185">Reference proteome</keyword>
<evidence type="ECO:0000256" key="2">
    <source>
        <dbReference type="ARBA" id="ARBA00022475"/>
    </source>
</evidence>
<keyword evidence="4 6" id="KW-1133">Transmembrane helix</keyword>
<organism evidence="7 8">
    <name type="scientific">Virgibacillus byunsanensis</name>
    <dbReference type="NCBI Taxonomy" id="570945"/>
    <lineage>
        <taxon>Bacteria</taxon>
        <taxon>Bacillati</taxon>
        <taxon>Bacillota</taxon>
        <taxon>Bacilli</taxon>
        <taxon>Bacillales</taxon>
        <taxon>Bacillaceae</taxon>
        <taxon>Virgibacillus</taxon>
    </lineage>
</organism>
<feature type="transmembrane region" description="Helical" evidence="6">
    <location>
        <begin position="104"/>
        <end position="123"/>
    </location>
</feature>
<sequence>MIFVLSFLLFLGGFIYGMYLLRYGLFNLSTNSLRKRLINLTNTYWKGILVGIFITALFQNGSIVMVITVAFVAARLLTFPQSIGIILGTNIGTSINIEMITIDLQAYFILLAFIGAILCFIKNRNSISIGYVLIGLSLVFGALWGFEMIALPISELNYVHDMFLNLDHNRLLAILTGTVFIAIVQSISELSGITMDILLAGGIDLSTGAGLILGGNIGACITVLIAAIGSGKKAQLTAFAYTWLNVLGVALFYPLIDLLVFIGSNLSVHPDIQLSHINVIFNVVVSLLVLPFLNQFGSLIRKVHFKKWI</sequence>
<gene>
    <name evidence="7" type="ORF">ACFQ3N_10300</name>
</gene>